<accession>A0ABU3Z0R7</accession>
<name>A0ABU3Z0R7_9EURY</name>
<feature type="transmembrane region" description="Helical" evidence="1">
    <location>
        <begin position="113"/>
        <end position="135"/>
    </location>
</feature>
<gene>
    <name evidence="2" type="ORF">HL657_04360</name>
</gene>
<dbReference type="RefSeq" id="WP_317295587.1">
    <property type="nucleotide sequence ID" value="NZ_JABFFQ010000001.1"/>
</dbReference>
<dbReference type="EMBL" id="JABFFQ010000001">
    <property type="protein sequence ID" value="MDV4342417.1"/>
    <property type="molecule type" value="Genomic_DNA"/>
</dbReference>
<protein>
    <submittedName>
        <fullName evidence="2">Uncharacterized protein</fullName>
    </submittedName>
</protein>
<keyword evidence="3" id="KW-1185">Reference proteome</keyword>
<keyword evidence="1" id="KW-0472">Membrane</keyword>
<sequence length="144" mass="15808">MKKQGYVLFLALLAVAALLPGSAAGETAIEYSFNESHSEIYEQMLERNASVGEYYERICPEFLENMPPETRAHLYSVPLSRHQDSDNRTFVPPEKQVAIGIASPVIMVCGVPIALVTIVAIGLAILILLVGALLVRERIRNGNK</sequence>
<comment type="caution">
    <text evidence="2">The sequence shown here is derived from an EMBL/GenBank/DDBJ whole genome shotgun (WGS) entry which is preliminary data.</text>
</comment>
<keyword evidence="1" id="KW-1133">Transmembrane helix</keyword>
<proteinExistence type="predicted"/>
<evidence type="ECO:0000313" key="3">
    <source>
        <dbReference type="Proteomes" id="UP001273768"/>
    </source>
</evidence>
<reference evidence="2 3" key="1">
    <citation type="submission" date="2020-05" db="EMBL/GenBank/DDBJ databases">
        <title>Isolation and characterization of methanoarchaea from a cold seep at offshore SW Taiwan.</title>
        <authorList>
            <person name="Chen Y.-W."/>
            <person name="Chen S.-C."/>
            <person name="Lai M.-C."/>
        </authorList>
    </citation>
    <scope>NUCLEOTIDE SEQUENCE [LARGE SCALE GENOMIC DNA]</scope>
    <source>
        <strain evidence="2 3">YWC-01</strain>
    </source>
</reference>
<evidence type="ECO:0000313" key="2">
    <source>
        <dbReference type="EMBL" id="MDV4342417.1"/>
    </source>
</evidence>
<evidence type="ECO:0000256" key="1">
    <source>
        <dbReference type="SAM" id="Phobius"/>
    </source>
</evidence>
<keyword evidence="1" id="KW-0812">Transmembrane</keyword>
<organism evidence="2 3">
    <name type="scientific">Methanoculleus nereidis</name>
    <dbReference type="NCBI Taxonomy" id="2735141"/>
    <lineage>
        <taxon>Archaea</taxon>
        <taxon>Methanobacteriati</taxon>
        <taxon>Methanobacteriota</taxon>
        <taxon>Stenosarchaea group</taxon>
        <taxon>Methanomicrobia</taxon>
        <taxon>Methanomicrobiales</taxon>
        <taxon>Methanomicrobiaceae</taxon>
        <taxon>Methanoculleus</taxon>
    </lineage>
</organism>
<dbReference type="Proteomes" id="UP001273768">
    <property type="component" value="Unassembled WGS sequence"/>
</dbReference>